<dbReference type="Gene3D" id="3.30.70.100">
    <property type="match status" value="1"/>
</dbReference>
<reference evidence="2 3" key="1">
    <citation type="submission" date="2016-12" db="EMBL/GenBank/DDBJ databases">
        <title>Domibacillus antri genome sequencing.</title>
        <authorList>
            <person name="Verma A."/>
            <person name="Krishnamurthi S."/>
        </authorList>
    </citation>
    <scope>NUCLEOTIDE SEQUENCE [LARGE SCALE GENOMIC DNA]</scope>
    <source>
        <strain evidence="2 3">XD80</strain>
    </source>
</reference>
<gene>
    <name evidence="2" type="ORF">BTO30_12275</name>
</gene>
<evidence type="ECO:0000313" key="3">
    <source>
        <dbReference type="Proteomes" id="UP000185568"/>
    </source>
</evidence>
<dbReference type="InterPro" id="IPR011008">
    <property type="entry name" value="Dimeric_a/b-barrel"/>
</dbReference>
<dbReference type="Pfam" id="PF03992">
    <property type="entry name" value="ABM"/>
    <property type="match status" value="1"/>
</dbReference>
<dbReference type="PROSITE" id="PS51725">
    <property type="entry name" value="ABM"/>
    <property type="match status" value="1"/>
</dbReference>
<evidence type="ECO:0000313" key="2">
    <source>
        <dbReference type="EMBL" id="OLN21969.1"/>
    </source>
</evidence>
<evidence type="ECO:0000259" key="1">
    <source>
        <dbReference type="PROSITE" id="PS51725"/>
    </source>
</evidence>
<dbReference type="PANTHER" id="PTHR33336:SF3">
    <property type="entry name" value="ABM DOMAIN-CONTAINING PROTEIN"/>
    <property type="match status" value="1"/>
</dbReference>
<accession>A0A1Q8Q3P7</accession>
<proteinExistence type="predicted"/>
<dbReference type="AlphaFoldDB" id="A0A1Q8Q3P7"/>
<feature type="domain" description="ABM" evidence="1">
    <location>
        <begin position="2"/>
        <end position="91"/>
    </location>
</feature>
<keyword evidence="3" id="KW-1185">Reference proteome</keyword>
<name>A0A1Q8Q3P7_9BACI</name>
<protein>
    <recommendedName>
        <fullName evidence="1">ABM domain-containing protein</fullName>
    </recommendedName>
</protein>
<dbReference type="GO" id="GO:0003824">
    <property type="term" value="F:catalytic activity"/>
    <property type="evidence" value="ECO:0007669"/>
    <property type="project" value="TreeGrafter"/>
</dbReference>
<sequence length="97" mass="11313">MIIIHAFLKVDPTHRDDFLEQAKKVTVLSQAEEGNISYQCFEDPEQPNDFVFLEKWNDQAAVTYHEETAHFKTFVHNVPGVLREPLHAEIFDATERQ</sequence>
<comment type="caution">
    <text evidence="2">The sequence shown here is derived from an EMBL/GenBank/DDBJ whole genome shotgun (WGS) entry which is preliminary data.</text>
</comment>
<dbReference type="OrthoDB" id="287932at2"/>
<dbReference type="Proteomes" id="UP000185568">
    <property type="component" value="Unassembled WGS sequence"/>
</dbReference>
<dbReference type="PANTHER" id="PTHR33336">
    <property type="entry name" value="QUINOL MONOOXYGENASE YGIN-RELATED"/>
    <property type="match status" value="1"/>
</dbReference>
<dbReference type="EMBL" id="MSDU01000027">
    <property type="protein sequence ID" value="OLN21969.1"/>
    <property type="molecule type" value="Genomic_DNA"/>
</dbReference>
<dbReference type="STRING" id="1714264.BTO30_12275"/>
<organism evidence="2 3">
    <name type="scientific">Domibacillus antri</name>
    <dbReference type="NCBI Taxonomy" id="1714264"/>
    <lineage>
        <taxon>Bacteria</taxon>
        <taxon>Bacillati</taxon>
        <taxon>Bacillota</taxon>
        <taxon>Bacilli</taxon>
        <taxon>Bacillales</taxon>
        <taxon>Bacillaceae</taxon>
        <taxon>Domibacillus</taxon>
    </lineage>
</organism>
<dbReference type="SUPFAM" id="SSF54909">
    <property type="entry name" value="Dimeric alpha+beta barrel"/>
    <property type="match status" value="1"/>
</dbReference>
<dbReference type="RefSeq" id="WP_075399019.1">
    <property type="nucleotide sequence ID" value="NZ_MSDU01000027.1"/>
</dbReference>
<dbReference type="InterPro" id="IPR007138">
    <property type="entry name" value="ABM_dom"/>
</dbReference>
<dbReference type="InterPro" id="IPR050744">
    <property type="entry name" value="AI-2_Isomerase_LsrG"/>
</dbReference>